<accession>A0AA88IBT2</accession>
<dbReference type="PANTHER" id="PTHR22948:SF29">
    <property type="entry name" value="FI02030P-RELATED"/>
    <property type="match status" value="1"/>
</dbReference>
<feature type="region of interest" description="Disordered" evidence="1">
    <location>
        <begin position="2201"/>
        <end position="2236"/>
    </location>
</feature>
<feature type="compositionally biased region" description="Basic and acidic residues" evidence="1">
    <location>
        <begin position="894"/>
        <end position="917"/>
    </location>
</feature>
<dbReference type="Proteomes" id="UP001187531">
    <property type="component" value="Unassembled WGS sequence"/>
</dbReference>
<feature type="domain" description="Tudor" evidence="2">
    <location>
        <begin position="269"/>
        <end position="328"/>
    </location>
</feature>
<feature type="compositionally biased region" description="Basic and acidic residues" evidence="1">
    <location>
        <begin position="967"/>
        <end position="1002"/>
    </location>
</feature>
<feature type="compositionally biased region" description="Basic and acidic residues" evidence="1">
    <location>
        <begin position="840"/>
        <end position="852"/>
    </location>
</feature>
<evidence type="ECO:0000259" key="2">
    <source>
        <dbReference type="PROSITE" id="PS50304"/>
    </source>
</evidence>
<dbReference type="InterPro" id="IPR035437">
    <property type="entry name" value="SNase_OB-fold_sf"/>
</dbReference>
<evidence type="ECO:0000313" key="4">
    <source>
        <dbReference type="Proteomes" id="UP001187531"/>
    </source>
</evidence>
<feature type="domain" description="Tudor" evidence="2">
    <location>
        <begin position="1502"/>
        <end position="1560"/>
    </location>
</feature>
<feature type="domain" description="Tudor" evidence="2">
    <location>
        <begin position="666"/>
        <end position="725"/>
    </location>
</feature>
<organism evidence="3 4">
    <name type="scientific">Artemia franciscana</name>
    <name type="common">Brine shrimp</name>
    <name type="synonym">Artemia sanfranciscana</name>
    <dbReference type="NCBI Taxonomy" id="6661"/>
    <lineage>
        <taxon>Eukaryota</taxon>
        <taxon>Metazoa</taxon>
        <taxon>Ecdysozoa</taxon>
        <taxon>Arthropoda</taxon>
        <taxon>Crustacea</taxon>
        <taxon>Branchiopoda</taxon>
        <taxon>Anostraca</taxon>
        <taxon>Artemiidae</taxon>
        <taxon>Artemia</taxon>
    </lineage>
</organism>
<comment type="caution">
    <text evidence="3">The sequence shown here is derived from an EMBL/GenBank/DDBJ whole genome shotgun (WGS) entry which is preliminary data.</text>
</comment>
<dbReference type="GO" id="GO:0005737">
    <property type="term" value="C:cytoplasm"/>
    <property type="evidence" value="ECO:0007669"/>
    <property type="project" value="UniProtKB-ARBA"/>
</dbReference>
<feature type="domain" description="Tudor" evidence="2">
    <location>
        <begin position="1079"/>
        <end position="1137"/>
    </location>
</feature>
<feature type="domain" description="Tudor" evidence="2">
    <location>
        <begin position="1826"/>
        <end position="1884"/>
    </location>
</feature>
<feature type="domain" description="Tudor" evidence="2">
    <location>
        <begin position="1714"/>
        <end position="1772"/>
    </location>
</feature>
<evidence type="ECO:0000313" key="3">
    <source>
        <dbReference type="EMBL" id="KAK2725163.1"/>
    </source>
</evidence>
<dbReference type="InterPro" id="IPR050621">
    <property type="entry name" value="Tudor_domain_containing"/>
</dbReference>
<evidence type="ECO:0000256" key="1">
    <source>
        <dbReference type="SAM" id="MobiDB-lite"/>
    </source>
</evidence>
<sequence length="2467" mass="274380">MEDICISYIPQLHHSERLLTFYGINIEAKNRLLQLASFLSSCSNIFLQVPKVGNLVAGELVLVYHRQQWFRGEIVAFPANYDCTVKLIDYGNEETVPLTCVAPVSALDPVLCNTLRFPPLAVKYLLSGLLLPSEHLSDHSHTIIVSVLLNQIFSIRKLGKTGGIDSVIMANEHGNVSDALAKLQVGLLVPALDQPPPVSKAPLPAPIQSTTKTTYEPLVLDMGVIHKVRVSSVDTGPLKFSIQLADELQEIENISARIAQNHRLQPLTEARQTLPCIALSSSDRKYYRAVISKVKSPESVHLYYVDYGHKEVLPIKNLYEIPSEILNPKTYSVRCSLIDFNSEAIFSEKFEAYTKGKIFDCKVGKTYPPEVHLYYESRNVSHILGDWIAPKSICDLAPGNPTSYEKLNIQSNFEANVVVTNMESPSNFYVVQEKDQSGIQAFETFLNSPNYTSSLEQMPVSQMSAMKPCLGAVGPNSQYQRCLILTEPTEPKVYLKSVDTGIVSYVPIDKVMPIRTETVTIMPAQALNCTLDGFEGRSVPKSILDEFKFLVSDKLLKMTVLKICGEKLVVNLLDLESGQEISQILAVHALTPQPGIRAAVSKPIRNPPRLTLNKVESVWCMLVFPENKFFGQLERFSNENLDNMQCELLDVYKALTNPPLLYADVKSHIGDCAVVRFPEDNAYYRAKVLKEIAQDVEVMFIDYGNFLTVDRSEVFSPVSMKYWNQKPFGHLFQFDADVPIITCDELSPLLVDKSVELQIVKQDENIAICVFSEDPKNQPIASMLSQHHYKQNPKGSVFSRLGPITDQKTGKEYRPKRLATPEDTQSELPATKPLWGEQGQDERPQRNFDSKFQKKGPITDQKTGKEYRPKRLATPEDTQSQLPSTKPLWGEQGQDERPQRNFDSKFQKKDPNFDHYSKQQQTSESGWDAEPSTKLTWKEPKRDERPQRGYESKNWRNTGDGDSFIRQPRERGDFAGGKPREFNDRKPSKGKSRCDEGEKDWTTSDTGDQVSTPAFPVAKKALKFKPVNLSVGATEKCQVVYVNSPKEFYVQLEKNIPEIDEMSEKINSYFSGNIFPKTEFKENTVCCAKFTVDQMWYRGVIEKVSANSATIYFVDYGNRQETEFSDLRDLEEDQVVLPAQACKCALSFVDAGEEMKSRFEEETSAKSLSLTVVRKIPSARTFLVNLRDDGESLNVKYGGLGVETPFHGNLSPPMFTIGSSQDSYLCYYKSPVCFGIGNVSKRNDFNRLFDELNDFYNGLTESEMKQDIIEVGAVFVVRSADDGKWNRSICEQIEGQKLTVLLLDYGAHEIHYDKKNFHSLHPRFADLPARALRCKLKGVVVPESYTSSIIESKLLAKSVVQIIPFEPVDDLHPVSIVSDGTDVASALIEAGVVLKEPEHLPINIIADALASPLEELGSEPKAGDFVSAIFDEDGLYYRANIKSIENGQANVYLIDYGNESAVKVEELRKIPSSIAGIPPQLETPIDKIAKVLSGDLEPLSSDPQIGDEVAAIYSVDDLYYRAEISCIVENTVNVYFIDYGNDDTTDIELLREIPESIRNIPPQREQNNLHESTAVAVSSAIPATDSAETPIDKITKELAGDLKPLSGDPQIGDEVAAIYSVDDLYYRAEISCIVENTVNVYFIDYGNDDTTDIELLREIPESIRNIPPQREQINLHESTAVVVSSSIPATGSAETPIDKITKELAGDLEPLLGDPQVGDAVAAIFSVDNLYYRAEISSIKENIINVYFVDYDNEDTTEVKNLRKIPESICKIPPQLEAEAESVINETSGKGLKTLEPEKVEAISKEPVEVIISEALKKGLEPLKKEPQIGDFVAAAFDDAGPFYRAQVMELLEGNADLLSIDYGKTCTVAITKLKKIPSSIYSYPPQLRPEIIDNDSDTALVLEEQEPKGEDSIEVLEQKIQDALIGELSPLQTAPQEGCLVAAVFNLDKLYYRAQIKSIHDDQARVIFIDYGNEDVTDIANMKEIPELVKNIRPLFVEEISACVVAEEDIDSLVYENSKDESLVTENAWEAIRAAFELPLNSINNAEVGDLIACKLDGQFERARILSCHDKITCNLIDIGKTVLVDYTQLYEVPLAIRDIPPLSKIEIKDSMLGTTQEFEEAPRGMPSPNKTVIRDSFDEVSAEPEVAHRAAFSPGKLETQSSPSKSDIETSEAPQNTSSACMVDVMVRDSFDEVSAEPEVAHRAAFSPGKLETQSSPSKSDIETSEAPQNTSSACMVDVMVRDSFDEVSAEPEVAHRAAFSPGKLETQSSPSKSDIETSEAPQNTSSACMVDVKNSPTKSPIKPDDTPQDVPSLNNAEVQDLPKVSPTKVEETVPDVTPLSSLEAQDYQITDPIKVEETLQEVPSLSSISHEKLKEIPASVYNFTSCFDESQIMNGETNLDICVKTITSDVESTKPDNVTDNGIDCNTSENTGHDKDVLKDMECFEGEGRLVPCEDEEKSVSDLL</sequence>
<dbReference type="Gene3D" id="2.40.50.90">
    <property type="match status" value="2"/>
</dbReference>
<reference evidence="3" key="1">
    <citation type="submission" date="2023-07" db="EMBL/GenBank/DDBJ databases">
        <title>Chromosome-level genome assembly of Artemia franciscana.</title>
        <authorList>
            <person name="Jo E."/>
        </authorList>
    </citation>
    <scope>NUCLEOTIDE SEQUENCE</scope>
    <source>
        <tissue evidence="3">Whole body</tissue>
    </source>
</reference>
<dbReference type="SUPFAM" id="SSF63748">
    <property type="entry name" value="Tudor/PWWP/MBT"/>
    <property type="match status" value="13"/>
</dbReference>
<protein>
    <recommendedName>
        <fullName evidence="2">Tudor domain-containing protein</fullName>
    </recommendedName>
</protein>
<dbReference type="PANTHER" id="PTHR22948">
    <property type="entry name" value="TUDOR DOMAIN CONTAINING PROTEIN"/>
    <property type="match status" value="1"/>
</dbReference>
<dbReference type="SMART" id="SM00333">
    <property type="entry name" value="TUDOR"/>
    <property type="match status" value="13"/>
</dbReference>
<dbReference type="Gene3D" id="2.30.30.140">
    <property type="match status" value="13"/>
</dbReference>
<feature type="compositionally biased region" description="Basic and acidic residues" evidence="1">
    <location>
        <begin position="936"/>
        <end position="954"/>
    </location>
</feature>
<feature type="domain" description="Tudor" evidence="2">
    <location>
        <begin position="1935"/>
        <end position="1993"/>
    </location>
</feature>
<dbReference type="CDD" id="cd20379">
    <property type="entry name" value="Tudor_dTUD-like"/>
    <property type="match status" value="3"/>
</dbReference>
<feature type="domain" description="Tudor" evidence="2">
    <location>
        <begin position="1419"/>
        <end position="1477"/>
    </location>
</feature>
<name>A0AA88IBT2_ARTSF</name>
<proteinExistence type="predicted"/>
<dbReference type="EMBL" id="JAVRJZ010000003">
    <property type="protein sequence ID" value="KAK2725163.1"/>
    <property type="molecule type" value="Genomic_DNA"/>
</dbReference>
<feature type="region of interest" description="Disordered" evidence="1">
    <location>
        <begin position="792"/>
        <end position="1008"/>
    </location>
</feature>
<feature type="region of interest" description="Disordered" evidence="1">
    <location>
        <begin position="2249"/>
        <end position="2337"/>
    </location>
</feature>
<feature type="domain" description="Tudor" evidence="2">
    <location>
        <begin position="1608"/>
        <end position="1666"/>
    </location>
</feature>
<dbReference type="Pfam" id="PF00567">
    <property type="entry name" value="TUDOR"/>
    <property type="match status" value="12"/>
</dbReference>
<feature type="region of interest" description="Disordered" evidence="1">
    <location>
        <begin position="2146"/>
        <end position="2182"/>
    </location>
</feature>
<keyword evidence="4" id="KW-1185">Reference proteome</keyword>
<dbReference type="InterPro" id="IPR002999">
    <property type="entry name" value="Tudor"/>
</dbReference>
<gene>
    <name evidence="3" type="ORF">QYM36_001568</name>
</gene>
<dbReference type="FunFam" id="2.30.30.140:FF:000018">
    <property type="entry name" value="Serine/threonine-protein kinase 31"/>
    <property type="match status" value="2"/>
</dbReference>
<dbReference type="PROSITE" id="PS50304">
    <property type="entry name" value="TUDOR"/>
    <property type="match status" value="9"/>
</dbReference>